<dbReference type="InterPro" id="IPR022454">
    <property type="entry name" value="CHP03883_F420-assoc"/>
</dbReference>
<protein>
    <submittedName>
        <fullName evidence="1">Unannotated protein</fullName>
    </submittedName>
</protein>
<gene>
    <name evidence="1" type="ORF">UFOPK3752_01353</name>
</gene>
<dbReference type="SUPFAM" id="SSF55486">
    <property type="entry name" value="Metalloproteases ('zincins'), catalytic domain"/>
    <property type="match status" value="1"/>
</dbReference>
<dbReference type="EMBL" id="CAFBND010000052">
    <property type="protein sequence ID" value="CAB4945901.1"/>
    <property type="molecule type" value="Genomic_DNA"/>
</dbReference>
<dbReference type="AlphaFoldDB" id="A0A6J7JSV8"/>
<dbReference type="InterPro" id="IPR018766">
    <property type="entry name" value="Zinicin_2"/>
</dbReference>
<dbReference type="Gene3D" id="1.20.150.30">
    <property type="entry name" value="Zincin-like metallopeptidase, N-terminal domain"/>
    <property type="match status" value="1"/>
</dbReference>
<dbReference type="Pfam" id="PF10103">
    <property type="entry name" value="Zincin_2"/>
    <property type="match status" value="1"/>
</dbReference>
<accession>A0A6J7JSV8</accession>
<name>A0A6J7JSV8_9ZZZZ</name>
<evidence type="ECO:0000313" key="1">
    <source>
        <dbReference type="EMBL" id="CAB4945901.1"/>
    </source>
</evidence>
<organism evidence="1">
    <name type="scientific">freshwater metagenome</name>
    <dbReference type="NCBI Taxonomy" id="449393"/>
    <lineage>
        <taxon>unclassified sequences</taxon>
        <taxon>metagenomes</taxon>
        <taxon>ecological metagenomes</taxon>
    </lineage>
</organism>
<dbReference type="InterPro" id="IPR042271">
    <property type="entry name" value="Zinicin_2_N"/>
</dbReference>
<sequence length="347" mass="37397">MEVIDWGLARTIGRRLSPSGPTSSPDSARSAVAELRALAQYAVDPVRERTGLDAGDAPEAVVVDRGAWIDSNINGFRVLLAPLLERMAREQPSLVTAVGSRATALEVGAVFAFLSGKVLGQYEAFTATGEGRLLLVAPNIVSAERRLDVEPRDFRLWVCLHEETHRVQFGAVPWLATHLIGEIHDYLARSGVGAGDSLRRLRAGLAAAVAAARGVEGASLVDAVQTPEQRVIVDRITALMSLLEGHADHVMDEVGPEIVPTVATIRARFDQRRGQPGPIDSLARRMLGLDAKLRQYSEGRAFVSGAVDLVGRDGFNRVWSAPAALPTREEILDPAAWCRRVAADLLT</sequence>
<proteinExistence type="predicted"/>
<dbReference type="NCBIfam" id="TIGR03624">
    <property type="entry name" value="putative hydrolase"/>
    <property type="match status" value="1"/>
</dbReference>
<dbReference type="PANTHER" id="PTHR39420">
    <property type="match status" value="1"/>
</dbReference>
<reference evidence="1" key="1">
    <citation type="submission" date="2020-05" db="EMBL/GenBank/DDBJ databases">
        <authorList>
            <person name="Chiriac C."/>
            <person name="Salcher M."/>
            <person name="Ghai R."/>
            <person name="Kavagutti S V."/>
        </authorList>
    </citation>
    <scope>NUCLEOTIDE SEQUENCE</scope>
</reference>
<dbReference type="PANTHER" id="PTHR39420:SF1">
    <property type="entry name" value="HYDROLASE"/>
    <property type="match status" value="1"/>
</dbReference>
<dbReference type="NCBIfam" id="TIGR03883">
    <property type="entry name" value="DUF2342_F420"/>
    <property type="match status" value="1"/>
</dbReference>